<feature type="transmembrane region" description="Helical" evidence="1">
    <location>
        <begin position="338"/>
        <end position="359"/>
    </location>
</feature>
<sequence precursor="true">MRPNNLLAKLISAILLITHFATAAQENSLAKLQSQGKFKIAVSIANTDNSGNTSLNLVPNQQVNLIVELYSIHPFNDNYTLPYFDVDNAVVNPPGDKAILEIKTIDEQQWFVQRKEISIYPLKEGRFSIPSLTATAFVKLDNQQVVSGTITSKAINFTVYLPVELQGVKNFVASSNVSFTLKQSGTKKDAQNNEVQSQSIGSAITYTYTLKADNMHVIMLDKLTMPKIEGIQVYQKPAIEKDVFDRFEKFNTAELTHSFTFIFQQEGEFIIPGQRITWWDLANNKLKEININAQKFTVGKAASGSGDNTAVQGETFVDSIKSLWTNLLKGKLADNNTIIYSIILLVVIIFCVAVIRTIVLHRNVLLDSFHEVNKTRQKQLVRDFSHRVSDKNYKEALNCLYKLAKLLSGSTTSLSALINTDDVHNQVRLQNLQTLAFKSELTPTVSITAHDAEMLLASLLKKQARCKKRQGFKFSSTLNP</sequence>
<reference evidence="3 4" key="1">
    <citation type="submission" date="2014-08" db="EMBL/GenBank/DDBJ databases">
        <title>Genomic and Phenotypic Diversity of Colwellia psychrerythraea strains from Disparate Marine Basins.</title>
        <authorList>
            <person name="Techtmann S.M."/>
            <person name="Stelling S.C."/>
            <person name="Utturkar S.M."/>
            <person name="Alshibli N."/>
            <person name="Harris A."/>
            <person name="Brown S.D."/>
            <person name="Hazen T.C."/>
        </authorList>
    </citation>
    <scope>NUCLEOTIDE SEQUENCE [LARGE SCALE GENOMIC DNA]</scope>
    <source>
        <strain evidence="3 4">ND2E</strain>
    </source>
</reference>
<gene>
    <name evidence="3" type="ORF">ND2E_2065</name>
</gene>
<dbReference type="PATRIC" id="fig|28229.4.peg.1089"/>
<dbReference type="PANTHER" id="PTHR40940:SF1">
    <property type="entry name" value="PROTEIN BATD"/>
    <property type="match status" value="1"/>
</dbReference>
<evidence type="ECO:0000313" key="3">
    <source>
        <dbReference type="EMBL" id="KGJ94132.1"/>
    </source>
</evidence>
<protein>
    <submittedName>
        <fullName evidence="3">Aerotolerance-related protein BatD</fullName>
    </submittedName>
</protein>
<dbReference type="AlphaFoldDB" id="A0A099KWC9"/>
<evidence type="ECO:0000313" key="4">
    <source>
        <dbReference type="Proteomes" id="UP000029843"/>
    </source>
</evidence>
<evidence type="ECO:0000256" key="1">
    <source>
        <dbReference type="SAM" id="Phobius"/>
    </source>
</evidence>
<keyword evidence="2" id="KW-0732">Signal</keyword>
<name>A0A099KWC9_COLPS</name>
<feature type="signal peptide" evidence="2">
    <location>
        <begin position="1"/>
        <end position="23"/>
    </location>
</feature>
<evidence type="ECO:0000256" key="2">
    <source>
        <dbReference type="SAM" id="SignalP"/>
    </source>
</evidence>
<keyword evidence="1" id="KW-0812">Transmembrane</keyword>
<feature type="chain" id="PRO_5001957638" evidence="2">
    <location>
        <begin position="24"/>
        <end position="480"/>
    </location>
</feature>
<dbReference type="PANTHER" id="PTHR40940">
    <property type="entry name" value="PROTEIN BATD-RELATED"/>
    <property type="match status" value="1"/>
</dbReference>
<dbReference type="Proteomes" id="UP000029843">
    <property type="component" value="Unassembled WGS sequence"/>
</dbReference>
<dbReference type="OrthoDB" id="5293418at2"/>
<dbReference type="EMBL" id="JQED01000007">
    <property type="protein sequence ID" value="KGJ94132.1"/>
    <property type="molecule type" value="Genomic_DNA"/>
</dbReference>
<organism evidence="3 4">
    <name type="scientific">Colwellia psychrerythraea</name>
    <name type="common">Vibrio psychroerythus</name>
    <dbReference type="NCBI Taxonomy" id="28229"/>
    <lineage>
        <taxon>Bacteria</taxon>
        <taxon>Pseudomonadati</taxon>
        <taxon>Pseudomonadota</taxon>
        <taxon>Gammaproteobacteria</taxon>
        <taxon>Alteromonadales</taxon>
        <taxon>Colwelliaceae</taxon>
        <taxon>Colwellia</taxon>
    </lineage>
</organism>
<proteinExistence type="predicted"/>
<dbReference type="RefSeq" id="WP_033092848.1">
    <property type="nucleotide sequence ID" value="NZ_JQED01000007.1"/>
</dbReference>
<accession>A0A099KWC9</accession>
<keyword evidence="1" id="KW-1133">Transmembrane helix</keyword>
<keyword evidence="1" id="KW-0472">Membrane</keyword>
<comment type="caution">
    <text evidence="3">The sequence shown here is derived from an EMBL/GenBank/DDBJ whole genome shotgun (WGS) entry which is preliminary data.</text>
</comment>
<dbReference type="InterPro" id="IPR025738">
    <property type="entry name" value="BatD"/>
</dbReference>